<gene>
    <name evidence="1" type="ORF">KC01_LOCUS31197</name>
</gene>
<evidence type="ECO:0000313" key="1">
    <source>
        <dbReference type="EMBL" id="CAL1603520.1"/>
    </source>
</evidence>
<proteinExistence type="predicted"/>
<organism evidence="1 2">
    <name type="scientific">Knipowitschia caucasica</name>
    <name type="common">Caucasian dwarf goby</name>
    <name type="synonym">Pomatoschistus caucasicus</name>
    <dbReference type="NCBI Taxonomy" id="637954"/>
    <lineage>
        <taxon>Eukaryota</taxon>
        <taxon>Metazoa</taxon>
        <taxon>Chordata</taxon>
        <taxon>Craniata</taxon>
        <taxon>Vertebrata</taxon>
        <taxon>Euteleostomi</taxon>
        <taxon>Actinopterygii</taxon>
        <taxon>Neopterygii</taxon>
        <taxon>Teleostei</taxon>
        <taxon>Neoteleostei</taxon>
        <taxon>Acanthomorphata</taxon>
        <taxon>Gobiaria</taxon>
        <taxon>Gobiiformes</taxon>
        <taxon>Gobioidei</taxon>
        <taxon>Gobiidae</taxon>
        <taxon>Gobiinae</taxon>
        <taxon>Knipowitschia</taxon>
    </lineage>
</organism>
<sequence>MKRTLHHRGGGTGDTLHMSVNGNACITYHQAFMILHADLLLPLPLANQLAQTSPTAECASSPHPPMPALLSLPTMHHF</sequence>
<dbReference type="Proteomes" id="UP001497482">
    <property type="component" value="Chromosome 4"/>
</dbReference>
<accession>A0AAV2LQT6</accession>
<name>A0AAV2LQT6_KNICA</name>
<dbReference type="AlphaFoldDB" id="A0AAV2LQT6"/>
<keyword evidence="2" id="KW-1185">Reference proteome</keyword>
<dbReference type="EMBL" id="OZ035826">
    <property type="protein sequence ID" value="CAL1603520.1"/>
    <property type="molecule type" value="Genomic_DNA"/>
</dbReference>
<evidence type="ECO:0000313" key="2">
    <source>
        <dbReference type="Proteomes" id="UP001497482"/>
    </source>
</evidence>
<reference evidence="1 2" key="1">
    <citation type="submission" date="2024-04" db="EMBL/GenBank/DDBJ databases">
        <authorList>
            <person name="Waldvogel A.-M."/>
            <person name="Schoenle A."/>
        </authorList>
    </citation>
    <scope>NUCLEOTIDE SEQUENCE [LARGE SCALE GENOMIC DNA]</scope>
</reference>
<protein>
    <submittedName>
        <fullName evidence="1">Uncharacterized protein</fullName>
    </submittedName>
</protein>